<dbReference type="CDD" id="cd00170">
    <property type="entry name" value="SEC14"/>
    <property type="match status" value="1"/>
</dbReference>
<dbReference type="Pfam" id="PF00650">
    <property type="entry name" value="CRAL_TRIO"/>
    <property type="match status" value="1"/>
</dbReference>
<dbReference type="PANTHER" id="PTHR46277:SF3">
    <property type="entry name" value="BINDING PROTEIN, PUTATIVE-RELATED"/>
    <property type="match status" value="1"/>
</dbReference>
<dbReference type="PROSITE" id="PS50191">
    <property type="entry name" value="CRAL_TRIO"/>
    <property type="match status" value="1"/>
</dbReference>
<proteinExistence type="predicted"/>
<dbReference type="EMBL" id="JARPOI010000003">
    <property type="protein sequence ID" value="KAJ9186152.1"/>
    <property type="molecule type" value="Genomic_DNA"/>
</dbReference>
<dbReference type="SMART" id="SM01100">
    <property type="entry name" value="CRAL_TRIO_N"/>
    <property type="match status" value="1"/>
</dbReference>
<dbReference type="InterPro" id="IPR036865">
    <property type="entry name" value="CRAL-TRIO_dom_sf"/>
</dbReference>
<organism evidence="2 3">
    <name type="scientific">Hevea brasiliensis</name>
    <name type="common">Para rubber tree</name>
    <name type="synonym">Siphonia brasiliensis</name>
    <dbReference type="NCBI Taxonomy" id="3981"/>
    <lineage>
        <taxon>Eukaryota</taxon>
        <taxon>Viridiplantae</taxon>
        <taxon>Streptophyta</taxon>
        <taxon>Embryophyta</taxon>
        <taxon>Tracheophyta</taxon>
        <taxon>Spermatophyta</taxon>
        <taxon>Magnoliopsida</taxon>
        <taxon>eudicotyledons</taxon>
        <taxon>Gunneridae</taxon>
        <taxon>Pentapetalae</taxon>
        <taxon>rosids</taxon>
        <taxon>fabids</taxon>
        <taxon>Malpighiales</taxon>
        <taxon>Euphorbiaceae</taxon>
        <taxon>Crotonoideae</taxon>
        <taxon>Micrandreae</taxon>
        <taxon>Hevea</taxon>
    </lineage>
</organism>
<feature type="domain" description="CRAL-TRIO" evidence="1">
    <location>
        <begin position="177"/>
        <end position="339"/>
    </location>
</feature>
<comment type="caution">
    <text evidence="2">The sequence shown here is derived from an EMBL/GenBank/DDBJ whole genome shotgun (WGS) entry which is preliminary data.</text>
</comment>
<dbReference type="InterPro" id="IPR001251">
    <property type="entry name" value="CRAL-TRIO_dom"/>
</dbReference>
<dbReference type="InterPro" id="IPR036273">
    <property type="entry name" value="CRAL/TRIO_N_dom_sf"/>
</dbReference>
<keyword evidence="3" id="KW-1185">Reference proteome</keyword>
<evidence type="ECO:0000313" key="2">
    <source>
        <dbReference type="EMBL" id="KAJ9186152.1"/>
    </source>
</evidence>
<accession>A0ABQ9N0S4</accession>
<protein>
    <recommendedName>
        <fullName evidence="1">CRAL-TRIO domain-containing protein</fullName>
    </recommendedName>
</protein>
<dbReference type="SMART" id="SM00516">
    <property type="entry name" value="SEC14"/>
    <property type="match status" value="1"/>
</dbReference>
<evidence type="ECO:0000259" key="1">
    <source>
        <dbReference type="PROSITE" id="PS50191"/>
    </source>
</evidence>
<name>A0ABQ9N0S4_HEVBR</name>
<sequence>MSQYKSLSTTFTGLFYFFHFFSVWTLAQRKINGILHTLHLQLRHIFDNFFLSYWKIPLLVRFRETSTLLQLNTNTSPQFAFPLSANQISYCREETSQMEFNNGQQANSQESNEIEQNKVRIMRAHVEREDPSVKDVDDLMIRRFLRARELDIEKASTLLLKYLSWRRSFLPNGFISPSEIPHELAQNKLFMQGVDKTNHPIVVVFGAKHKPYKGNLEEFKRFVAFTLERICERMPTGQEKFVAIADLEGWGYTNSDIRGYLAALSILQDCYPERLAKLFIVHVPYIFMTAWKLVYPFIDSKTKKKINFVENKKLKSTLLNDIDESQLPDVYGGKLPLVPIQNS</sequence>
<reference evidence="2" key="1">
    <citation type="journal article" date="2023" name="Plant Biotechnol. J.">
        <title>Chromosome-level wild Hevea brasiliensis genome provides new tools for genomic-assisted breeding and valuable loci to elevate rubber yield.</title>
        <authorList>
            <person name="Cheng H."/>
            <person name="Song X."/>
            <person name="Hu Y."/>
            <person name="Wu T."/>
            <person name="Yang Q."/>
            <person name="An Z."/>
            <person name="Feng S."/>
            <person name="Deng Z."/>
            <person name="Wu W."/>
            <person name="Zeng X."/>
            <person name="Tu M."/>
            <person name="Wang X."/>
            <person name="Huang H."/>
        </authorList>
    </citation>
    <scope>NUCLEOTIDE SEQUENCE</scope>
    <source>
        <strain evidence="2">MT/VB/25A 57/8</strain>
    </source>
</reference>
<dbReference type="SUPFAM" id="SSF52087">
    <property type="entry name" value="CRAL/TRIO domain"/>
    <property type="match status" value="1"/>
</dbReference>
<dbReference type="Proteomes" id="UP001174677">
    <property type="component" value="Chromosome 3"/>
</dbReference>
<dbReference type="Gene3D" id="3.40.525.10">
    <property type="entry name" value="CRAL-TRIO lipid binding domain"/>
    <property type="match status" value="1"/>
</dbReference>
<dbReference type="SUPFAM" id="SSF46938">
    <property type="entry name" value="CRAL/TRIO N-terminal domain"/>
    <property type="match status" value="1"/>
</dbReference>
<dbReference type="PANTHER" id="PTHR46277">
    <property type="entry name" value="OS03G0850700 PROTEIN"/>
    <property type="match status" value="1"/>
</dbReference>
<dbReference type="InterPro" id="IPR011074">
    <property type="entry name" value="CRAL/TRIO_N_dom"/>
</dbReference>
<evidence type="ECO:0000313" key="3">
    <source>
        <dbReference type="Proteomes" id="UP001174677"/>
    </source>
</evidence>
<gene>
    <name evidence="2" type="ORF">P3X46_005687</name>
</gene>